<accession>A0A6J4P7Z2</accession>
<evidence type="ECO:0000256" key="1">
    <source>
        <dbReference type="SAM" id="MobiDB-lite"/>
    </source>
</evidence>
<sequence length="52" mass="6129">ERPDARLPADPTRDPQACRGALRQERDRQPQPRQELPPLHLRRLRPALQEAR</sequence>
<dbReference type="EMBL" id="CADCVB010000004">
    <property type="protein sequence ID" value="CAA9405952.1"/>
    <property type="molecule type" value="Genomic_DNA"/>
</dbReference>
<reference evidence="2" key="1">
    <citation type="submission" date="2020-02" db="EMBL/GenBank/DDBJ databases">
        <authorList>
            <person name="Meier V. D."/>
        </authorList>
    </citation>
    <scope>NUCLEOTIDE SEQUENCE</scope>
    <source>
        <strain evidence="2">AVDCRST_MAG78</strain>
    </source>
</reference>
<keyword evidence="2" id="KW-0436">Ligase</keyword>
<organism evidence="2">
    <name type="scientific">uncultured Rubrobacteraceae bacterium</name>
    <dbReference type="NCBI Taxonomy" id="349277"/>
    <lineage>
        <taxon>Bacteria</taxon>
        <taxon>Bacillati</taxon>
        <taxon>Actinomycetota</taxon>
        <taxon>Rubrobacteria</taxon>
        <taxon>Rubrobacterales</taxon>
        <taxon>Rubrobacteraceae</taxon>
        <taxon>environmental samples</taxon>
    </lineage>
</organism>
<dbReference type="AlphaFoldDB" id="A0A6J4P7Z2"/>
<gene>
    <name evidence="2" type="ORF">AVDCRST_MAG78-99</name>
</gene>
<name>A0A6J4P7Z2_9ACTN</name>
<dbReference type="EC" id="6.2.1.3" evidence="2"/>
<protein>
    <submittedName>
        <fullName evidence="2">Long-chain-fatty-acid--CoA ligase</fullName>
        <ecNumber evidence="2">6.2.1.3</ecNumber>
    </submittedName>
</protein>
<feature type="non-terminal residue" evidence="2">
    <location>
        <position position="1"/>
    </location>
</feature>
<proteinExistence type="predicted"/>
<feature type="non-terminal residue" evidence="2">
    <location>
        <position position="52"/>
    </location>
</feature>
<feature type="region of interest" description="Disordered" evidence="1">
    <location>
        <begin position="1"/>
        <end position="52"/>
    </location>
</feature>
<dbReference type="GO" id="GO:0004467">
    <property type="term" value="F:long-chain fatty acid-CoA ligase activity"/>
    <property type="evidence" value="ECO:0007669"/>
    <property type="project" value="UniProtKB-EC"/>
</dbReference>
<evidence type="ECO:0000313" key="2">
    <source>
        <dbReference type="EMBL" id="CAA9405952.1"/>
    </source>
</evidence>
<feature type="compositionally biased region" description="Basic and acidic residues" evidence="1">
    <location>
        <begin position="1"/>
        <end position="13"/>
    </location>
</feature>